<evidence type="ECO:0000313" key="3">
    <source>
        <dbReference type="EMBL" id="CDR34473.1"/>
    </source>
</evidence>
<feature type="chain" id="PRO_5001853731" evidence="2">
    <location>
        <begin position="32"/>
        <end position="239"/>
    </location>
</feature>
<comment type="caution">
    <text evidence="3">The sequence shown here is derived from an EMBL/GenBank/DDBJ whole genome shotgun (WGS) entry which is preliminary data.</text>
</comment>
<feature type="signal peptide" evidence="2">
    <location>
        <begin position="1"/>
        <end position="31"/>
    </location>
</feature>
<dbReference type="RefSeq" id="WP_041018014.1">
    <property type="nucleotide sequence ID" value="NZ_CCEJ010000008.1"/>
</dbReference>
<keyword evidence="4" id="KW-1185">Reference proteome</keyword>
<name>A0A090D2L4_9BACT</name>
<feature type="compositionally biased region" description="Polar residues" evidence="1">
    <location>
        <begin position="152"/>
        <end position="177"/>
    </location>
</feature>
<feature type="compositionally biased region" description="Low complexity" evidence="1">
    <location>
        <begin position="214"/>
        <end position="226"/>
    </location>
</feature>
<reference evidence="3" key="1">
    <citation type="submission" date="2013-12" db="EMBL/GenBank/DDBJ databases">
        <authorList>
            <person name="Linke B."/>
        </authorList>
    </citation>
    <scope>NUCLEOTIDE SEQUENCE [LARGE SCALE GENOMIC DNA]</scope>
    <source>
        <strain evidence="3">CRIB-18</strain>
    </source>
</reference>
<feature type="compositionally biased region" description="Low complexity" evidence="1">
    <location>
        <begin position="48"/>
        <end position="75"/>
    </location>
</feature>
<organism evidence="3 4">
    <name type="scientific">Candidatus Criblamydia sequanensis CRIB-18</name>
    <dbReference type="NCBI Taxonomy" id="1437425"/>
    <lineage>
        <taxon>Bacteria</taxon>
        <taxon>Pseudomonadati</taxon>
        <taxon>Chlamydiota</taxon>
        <taxon>Chlamydiia</taxon>
        <taxon>Parachlamydiales</taxon>
        <taxon>Candidatus Criblamydiaceae</taxon>
        <taxon>Candidatus Criblamydia</taxon>
    </lineage>
</organism>
<reference evidence="3" key="2">
    <citation type="submission" date="2014-09" db="EMBL/GenBank/DDBJ databases">
        <title>Criblamydia sequanensis harbors a mega-plasmid encoding arsenite resistance.</title>
        <authorList>
            <person name="Bertelli C."/>
            <person name="Goesmann A."/>
            <person name="Greub G."/>
        </authorList>
    </citation>
    <scope>NUCLEOTIDE SEQUENCE [LARGE SCALE GENOMIC DNA]</scope>
    <source>
        <strain evidence="3">CRIB-18</strain>
    </source>
</reference>
<evidence type="ECO:0000256" key="2">
    <source>
        <dbReference type="SAM" id="SignalP"/>
    </source>
</evidence>
<dbReference type="AlphaFoldDB" id="A0A090D2L4"/>
<feature type="region of interest" description="Disordered" evidence="1">
    <location>
        <begin position="48"/>
        <end position="239"/>
    </location>
</feature>
<accession>A0A090D2L4</accession>
<dbReference type="EMBL" id="CCEJ010000008">
    <property type="protein sequence ID" value="CDR34473.1"/>
    <property type="molecule type" value="Genomic_DNA"/>
</dbReference>
<sequence>MKKIDFKKDLKKMALAGIMSGAMLIAQSAGAAQVSSDMDNYIAAAKCGAGSCGSSPSTSYKSSCGGQPTSSSSSSQRNPRLNRQIAENDMMFSDVETQKSQETPTSVQSPSTTQKPASSAWQNQKSWESSQKPSNGHSCSGKSGCSSSNGSYQNMPRTAPVQGQPQSYNQRSSNRQVAESDGYYYPSQPSASCAARPTYSQPSASSCAARPTYSQPSTSSCSGRSSCRAPTSGSGCAGK</sequence>
<gene>
    <name evidence="3" type="ORF">CSEC_1660</name>
</gene>
<protein>
    <submittedName>
        <fullName evidence="3">Secreted protein</fullName>
    </submittedName>
</protein>
<feature type="compositionally biased region" description="Low complexity" evidence="1">
    <location>
        <begin position="100"/>
        <end position="116"/>
    </location>
</feature>
<feature type="compositionally biased region" description="Polar residues" evidence="1">
    <location>
        <begin position="117"/>
        <end position="133"/>
    </location>
</feature>
<feature type="compositionally biased region" description="Polar residues" evidence="1">
    <location>
        <begin position="228"/>
        <end position="239"/>
    </location>
</feature>
<proteinExistence type="predicted"/>
<evidence type="ECO:0000313" key="4">
    <source>
        <dbReference type="Proteomes" id="UP000031552"/>
    </source>
</evidence>
<evidence type="ECO:0000256" key="1">
    <source>
        <dbReference type="SAM" id="MobiDB-lite"/>
    </source>
</evidence>
<dbReference type="Proteomes" id="UP000031552">
    <property type="component" value="Unassembled WGS sequence"/>
</dbReference>
<keyword evidence="2" id="KW-0732">Signal</keyword>
<feature type="compositionally biased region" description="Low complexity" evidence="1">
    <location>
        <begin position="134"/>
        <end position="151"/>
    </location>
</feature>